<evidence type="ECO:0000313" key="1">
    <source>
        <dbReference type="EMBL" id="KAL0315329.1"/>
    </source>
</evidence>
<dbReference type="AlphaFoldDB" id="A0AAW2L8A6"/>
<gene>
    <name evidence="1" type="ORF">Sradi_5411100</name>
</gene>
<reference evidence="1" key="1">
    <citation type="submission" date="2020-06" db="EMBL/GenBank/DDBJ databases">
        <authorList>
            <person name="Li T."/>
            <person name="Hu X."/>
            <person name="Zhang T."/>
            <person name="Song X."/>
            <person name="Zhang H."/>
            <person name="Dai N."/>
            <person name="Sheng W."/>
            <person name="Hou X."/>
            <person name="Wei L."/>
        </authorList>
    </citation>
    <scope>NUCLEOTIDE SEQUENCE</scope>
    <source>
        <strain evidence="1">G02</strain>
        <tissue evidence="1">Leaf</tissue>
    </source>
</reference>
<proteinExistence type="predicted"/>
<dbReference type="EMBL" id="JACGWJ010000025">
    <property type="protein sequence ID" value="KAL0315329.1"/>
    <property type="molecule type" value="Genomic_DNA"/>
</dbReference>
<feature type="non-terminal residue" evidence="1">
    <location>
        <position position="1"/>
    </location>
</feature>
<comment type="caution">
    <text evidence="1">The sequence shown here is derived from an EMBL/GenBank/DDBJ whole genome shotgun (WGS) entry which is preliminary data.</text>
</comment>
<sequence length="171" mass="19620">VSQVWAKQDHKLYFCNLPPRHYIRRRKCGYLIRPTSPKSPTDSSRVSPSFESQDPFAFVEIIKLQVSEGVSWLLLFMVIFSGELTMGRANLGKTSQKLYFCNLPPRNGLLYDSVQKRCRFCPSYGIMVDVRIILQSAGDTGKVDLTMKVEEEFMELVEYQVEFKNALAHGN</sequence>
<organism evidence="1">
    <name type="scientific">Sesamum radiatum</name>
    <name type="common">Black benniseed</name>
    <dbReference type="NCBI Taxonomy" id="300843"/>
    <lineage>
        <taxon>Eukaryota</taxon>
        <taxon>Viridiplantae</taxon>
        <taxon>Streptophyta</taxon>
        <taxon>Embryophyta</taxon>
        <taxon>Tracheophyta</taxon>
        <taxon>Spermatophyta</taxon>
        <taxon>Magnoliopsida</taxon>
        <taxon>eudicotyledons</taxon>
        <taxon>Gunneridae</taxon>
        <taxon>Pentapetalae</taxon>
        <taxon>asterids</taxon>
        <taxon>lamiids</taxon>
        <taxon>Lamiales</taxon>
        <taxon>Pedaliaceae</taxon>
        <taxon>Sesamum</taxon>
    </lineage>
</organism>
<protein>
    <submittedName>
        <fullName evidence="1">Uncharacterized protein</fullName>
    </submittedName>
</protein>
<reference evidence="1" key="2">
    <citation type="journal article" date="2024" name="Plant">
        <title>Genomic evolution and insights into agronomic trait innovations of Sesamum species.</title>
        <authorList>
            <person name="Miao H."/>
            <person name="Wang L."/>
            <person name="Qu L."/>
            <person name="Liu H."/>
            <person name="Sun Y."/>
            <person name="Le M."/>
            <person name="Wang Q."/>
            <person name="Wei S."/>
            <person name="Zheng Y."/>
            <person name="Lin W."/>
            <person name="Duan Y."/>
            <person name="Cao H."/>
            <person name="Xiong S."/>
            <person name="Wang X."/>
            <person name="Wei L."/>
            <person name="Li C."/>
            <person name="Ma Q."/>
            <person name="Ju M."/>
            <person name="Zhao R."/>
            <person name="Li G."/>
            <person name="Mu C."/>
            <person name="Tian Q."/>
            <person name="Mei H."/>
            <person name="Zhang T."/>
            <person name="Gao T."/>
            <person name="Zhang H."/>
        </authorList>
    </citation>
    <scope>NUCLEOTIDE SEQUENCE</scope>
    <source>
        <strain evidence="1">G02</strain>
    </source>
</reference>
<name>A0AAW2L8A6_SESRA</name>
<accession>A0AAW2L8A6</accession>